<accession>A0A517Z991</accession>
<dbReference type="PANTHER" id="PTHR42823">
    <property type="entry name" value="ATP SYNTHASE SUBUNIT A, CHLOROPLASTIC"/>
    <property type="match status" value="1"/>
</dbReference>
<dbReference type="KEGG" id="mri:Mal4_33690"/>
<evidence type="ECO:0000313" key="15">
    <source>
        <dbReference type="Proteomes" id="UP000320496"/>
    </source>
</evidence>
<evidence type="ECO:0000256" key="1">
    <source>
        <dbReference type="ARBA" id="ARBA00004141"/>
    </source>
</evidence>
<dbReference type="HAMAP" id="MF_01393">
    <property type="entry name" value="ATP_synth_a_bact"/>
    <property type="match status" value="1"/>
</dbReference>
<dbReference type="GO" id="GO:0005886">
    <property type="term" value="C:plasma membrane"/>
    <property type="evidence" value="ECO:0007669"/>
    <property type="project" value="UniProtKB-SubCell"/>
</dbReference>
<dbReference type="InterPro" id="IPR035908">
    <property type="entry name" value="F0_ATP_A_sf"/>
</dbReference>
<keyword evidence="15" id="KW-1185">Reference proteome</keyword>
<reference evidence="14 15" key="1">
    <citation type="submission" date="2019-02" db="EMBL/GenBank/DDBJ databases">
        <title>Deep-cultivation of Planctomycetes and their phenomic and genomic characterization uncovers novel biology.</title>
        <authorList>
            <person name="Wiegand S."/>
            <person name="Jogler M."/>
            <person name="Boedeker C."/>
            <person name="Pinto D."/>
            <person name="Vollmers J."/>
            <person name="Rivas-Marin E."/>
            <person name="Kohn T."/>
            <person name="Peeters S.H."/>
            <person name="Heuer A."/>
            <person name="Rast P."/>
            <person name="Oberbeckmann S."/>
            <person name="Bunk B."/>
            <person name="Jeske O."/>
            <person name="Meyerdierks A."/>
            <person name="Storesund J.E."/>
            <person name="Kallscheuer N."/>
            <person name="Luecker S."/>
            <person name="Lage O.M."/>
            <person name="Pohl T."/>
            <person name="Merkel B.J."/>
            <person name="Hornburger P."/>
            <person name="Mueller R.-W."/>
            <person name="Bruemmer F."/>
            <person name="Labrenz M."/>
            <person name="Spormann A.M."/>
            <person name="Op den Camp H."/>
            <person name="Overmann J."/>
            <person name="Amann R."/>
            <person name="Jetten M.S.M."/>
            <person name="Mascher T."/>
            <person name="Medema M.H."/>
            <person name="Devos D.P."/>
            <person name="Kaster A.-K."/>
            <person name="Ovreas L."/>
            <person name="Rohde M."/>
            <person name="Galperin M.Y."/>
            <person name="Jogler C."/>
        </authorList>
    </citation>
    <scope>NUCLEOTIDE SEQUENCE [LARGE SCALE GENOMIC DNA]</scope>
    <source>
        <strain evidence="14 15">Mal4</strain>
    </source>
</reference>
<evidence type="ECO:0000256" key="4">
    <source>
        <dbReference type="ARBA" id="ARBA00022547"/>
    </source>
</evidence>
<dbReference type="NCBIfam" id="TIGR01131">
    <property type="entry name" value="ATP_synt_6_or_A"/>
    <property type="match status" value="1"/>
</dbReference>
<feature type="transmembrane region" description="Helical" evidence="11">
    <location>
        <begin position="114"/>
        <end position="134"/>
    </location>
</feature>
<comment type="function">
    <text evidence="11 12">Key component of the proton channel; it plays a direct role in the translocation of protons across the membrane.</text>
</comment>
<evidence type="ECO:0000256" key="12">
    <source>
        <dbReference type="RuleBase" id="RU000483"/>
    </source>
</evidence>
<evidence type="ECO:0000256" key="13">
    <source>
        <dbReference type="SAM" id="MobiDB-lite"/>
    </source>
</evidence>
<dbReference type="NCBIfam" id="NF004481">
    <property type="entry name" value="PRK05815.2-3"/>
    <property type="match status" value="1"/>
</dbReference>
<feature type="transmembrane region" description="Helical" evidence="11">
    <location>
        <begin position="22"/>
        <end position="41"/>
    </location>
</feature>
<keyword evidence="6 11" id="KW-0375">Hydrogen ion transport</keyword>
<sequence>MADRNFNITLSPDEVVWQVGPVALNATIVNTWVVMLLLVIVSRLVTRTLRGGTALSGGQNVLEIIVVTMRKQIREVSRQEPGPYLAFIGTLFLFIAVSNLLMVVPGFLPPTSSLSTSAALAVCVFLAVPIYGIANRGVGSYFSQYLQPSPLMLPFNIIGELSRTMALAVRLYGNMMSGSVIAAIILGFAPLFVPLLFNLFGLLTGMIQAYIFAILAMVYIASATRAHREEEQASTGPPHAAGRHAKHSN</sequence>
<feature type="region of interest" description="Disordered" evidence="13">
    <location>
        <begin position="230"/>
        <end position="249"/>
    </location>
</feature>
<keyword evidence="10 11" id="KW-0066">ATP synthesis</keyword>
<keyword evidence="7 11" id="KW-1133">Transmembrane helix</keyword>
<feature type="transmembrane region" description="Helical" evidence="11">
    <location>
        <begin position="199"/>
        <end position="221"/>
    </location>
</feature>
<name>A0A517Z991_9PLAN</name>
<proteinExistence type="inferred from homology"/>
<comment type="similarity">
    <text evidence="2 11 12">Belongs to the ATPase A chain family.</text>
</comment>
<evidence type="ECO:0000313" key="14">
    <source>
        <dbReference type="EMBL" id="QDU39036.1"/>
    </source>
</evidence>
<dbReference type="Proteomes" id="UP000320496">
    <property type="component" value="Chromosome"/>
</dbReference>
<keyword evidence="11" id="KW-1003">Cell membrane</keyword>
<dbReference type="PANTHER" id="PTHR42823:SF3">
    <property type="entry name" value="ATP SYNTHASE SUBUNIT A, CHLOROPLASTIC"/>
    <property type="match status" value="1"/>
</dbReference>
<dbReference type="GO" id="GO:0042777">
    <property type="term" value="P:proton motive force-driven plasma membrane ATP synthesis"/>
    <property type="evidence" value="ECO:0007669"/>
    <property type="project" value="TreeGrafter"/>
</dbReference>
<keyword evidence="3 11" id="KW-0813">Transport</keyword>
<dbReference type="InterPro" id="IPR000568">
    <property type="entry name" value="ATP_synth_F0_asu"/>
</dbReference>
<dbReference type="PRINTS" id="PR00123">
    <property type="entry name" value="ATPASEA"/>
</dbReference>
<dbReference type="GO" id="GO:0045259">
    <property type="term" value="C:proton-transporting ATP synthase complex"/>
    <property type="evidence" value="ECO:0007669"/>
    <property type="project" value="UniProtKB-KW"/>
</dbReference>
<keyword evidence="8 11" id="KW-0406">Ion transport</keyword>
<evidence type="ECO:0000256" key="8">
    <source>
        <dbReference type="ARBA" id="ARBA00023065"/>
    </source>
</evidence>
<dbReference type="NCBIfam" id="TIGR03306">
    <property type="entry name" value="altF1_A"/>
    <property type="match status" value="1"/>
</dbReference>
<evidence type="ECO:0000256" key="6">
    <source>
        <dbReference type="ARBA" id="ARBA00022781"/>
    </source>
</evidence>
<feature type="transmembrane region" description="Helical" evidence="11">
    <location>
        <begin position="84"/>
        <end position="108"/>
    </location>
</feature>
<dbReference type="CDD" id="cd00310">
    <property type="entry name" value="ATP-synt_Fo_a_6"/>
    <property type="match status" value="1"/>
</dbReference>
<dbReference type="GO" id="GO:0046933">
    <property type="term" value="F:proton-transporting ATP synthase activity, rotational mechanism"/>
    <property type="evidence" value="ECO:0007669"/>
    <property type="project" value="UniProtKB-UniRule"/>
</dbReference>
<evidence type="ECO:0000256" key="7">
    <source>
        <dbReference type="ARBA" id="ARBA00022989"/>
    </source>
</evidence>
<evidence type="ECO:0000256" key="9">
    <source>
        <dbReference type="ARBA" id="ARBA00023136"/>
    </source>
</evidence>
<keyword evidence="9 11" id="KW-0472">Membrane</keyword>
<gene>
    <name evidence="14" type="primary">atpB_2</name>
    <name evidence="11" type="synonym">atpB</name>
    <name evidence="14" type="ORF">Mal4_33690</name>
</gene>
<dbReference type="Pfam" id="PF00119">
    <property type="entry name" value="ATP-synt_A"/>
    <property type="match status" value="1"/>
</dbReference>
<dbReference type="InterPro" id="IPR023011">
    <property type="entry name" value="ATP_synth_F0_asu_AS"/>
</dbReference>
<dbReference type="SUPFAM" id="SSF81336">
    <property type="entry name" value="F1F0 ATP synthase subunit A"/>
    <property type="match status" value="1"/>
</dbReference>
<comment type="subcellular location">
    <subcellularLocation>
        <location evidence="11 12">Cell membrane</location>
        <topology evidence="11 12">Multi-pass membrane protein</topology>
    </subcellularLocation>
    <subcellularLocation>
        <location evidence="1">Membrane</location>
        <topology evidence="1">Multi-pass membrane protein</topology>
    </subcellularLocation>
</comment>
<evidence type="ECO:0000256" key="2">
    <source>
        <dbReference type="ARBA" id="ARBA00006810"/>
    </source>
</evidence>
<dbReference type="Gene3D" id="1.20.120.220">
    <property type="entry name" value="ATP synthase, F0 complex, subunit A"/>
    <property type="match status" value="1"/>
</dbReference>
<evidence type="ECO:0000256" key="3">
    <source>
        <dbReference type="ARBA" id="ARBA00022448"/>
    </source>
</evidence>
<dbReference type="InterPro" id="IPR017692">
    <property type="entry name" value="Alt_ATP_synth_F0_Asu"/>
</dbReference>
<dbReference type="AlphaFoldDB" id="A0A517Z991"/>
<organism evidence="14 15">
    <name type="scientific">Maioricimonas rarisocia</name>
    <dbReference type="NCBI Taxonomy" id="2528026"/>
    <lineage>
        <taxon>Bacteria</taxon>
        <taxon>Pseudomonadati</taxon>
        <taxon>Planctomycetota</taxon>
        <taxon>Planctomycetia</taxon>
        <taxon>Planctomycetales</taxon>
        <taxon>Planctomycetaceae</taxon>
        <taxon>Maioricimonas</taxon>
    </lineage>
</organism>
<keyword evidence="4 11" id="KW-0138">CF(0)</keyword>
<evidence type="ECO:0000256" key="11">
    <source>
        <dbReference type="HAMAP-Rule" id="MF_01393"/>
    </source>
</evidence>
<dbReference type="InterPro" id="IPR045082">
    <property type="entry name" value="ATP_syn_F0_a_bact/chloroplast"/>
</dbReference>
<evidence type="ECO:0000256" key="5">
    <source>
        <dbReference type="ARBA" id="ARBA00022692"/>
    </source>
</evidence>
<feature type="transmembrane region" description="Helical" evidence="11">
    <location>
        <begin position="171"/>
        <end position="193"/>
    </location>
</feature>
<dbReference type="RefSeq" id="WP_231746549.1">
    <property type="nucleotide sequence ID" value="NZ_CP036275.1"/>
</dbReference>
<protein>
    <recommendedName>
        <fullName evidence="11 12">ATP synthase subunit a</fullName>
    </recommendedName>
    <alternativeName>
        <fullName evidence="11">ATP synthase F0 sector subunit a</fullName>
    </alternativeName>
    <alternativeName>
        <fullName evidence="11">F-ATPase subunit 6</fullName>
    </alternativeName>
</protein>
<keyword evidence="5 11" id="KW-0812">Transmembrane</keyword>
<evidence type="ECO:0000256" key="10">
    <source>
        <dbReference type="ARBA" id="ARBA00023310"/>
    </source>
</evidence>
<dbReference type="EMBL" id="CP036275">
    <property type="protein sequence ID" value="QDU39036.1"/>
    <property type="molecule type" value="Genomic_DNA"/>
</dbReference>
<dbReference type="PROSITE" id="PS00449">
    <property type="entry name" value="ATPASE_A"/>
    <property type="match status" value="1"/>
</dbReference>